<feature type="signal peptide" evidence="1">
    <location>
        <begin position="1"/>
        <end position="26"/>
    </location>
</feature>
<dbReference type="Proteomes" id="UP001062901">
    <property type="component" value="Unassembled WGS sequence"/>
</dbReference>
<dbReference type="InterPro" id="IPR042245">
    <property type="entry name" value="Tgt2/MlaC_sf"/>
</dbReference>
<dbReference type="Gene3D" id="3.10.450.710">
    <property type="entry name" value="Tgt2/MlaC"/>
    <property type="match status" value="1"/>
</dbReference>
<proteinExistence type="predicted"/>
<evidence type="ECO:0000256" key="1">
    <source>
        <dbReference type="SAM" id="SignalP"/>
    </source>
</evidence>
<gene>
    <name evidence="2" type="ORF">AA15669_1709</name>
</gene>
<sequence length="201" mass="22303">MLRRLTRRTILGTACLLSFVPSLALATPATDFVSSFGGQLAHILNANVSTDKKYEELLPLLRKNVDIAGIGRYVLGRYWRVATPEQQKEYLQLFERVLLNAVTNQMGHYQDVSLQLLGSVPTPAGEKVSLLVRRPHQPDITLTTVVAGTPPKVVDLYGEGASMRMTQRSDYTAFLTRNGGKVQVMIDALKHQIAYNAALRH</sequence>
<organism evidence="2 3">
    <name type="scientific">Saccharibacter floricola DSM 15669</name>
    <dbReference type="NCBI Taxonomy" id="1123227"/>
    <lineage>
        <taxon>Bacteria</taxon>
        <taxon>Pseudomonadati</taxon>
        <taxon>Pseudomonadota</taxon>
        <taxon>Alphaproteobacteria</taxon>
        <taxon>Acetobacterales</taxon>
        <taxon>Acetobacteraceae</taxon>
        <taxon>Saccharibacter</taxon>
    </lineage>
</organism>
<keyword evidence="1" id="KW-0732">Signal</keyword>
<evidence type="ECO:0000313" key="3">
    <source>
        <dbReference type="Proteomes" id="UP001062901"/>
    </source>
</evidence>
<evidence type="ECO:0000313" key="2">
    <source>
        <dbReference type="EMBL" id="GBQ08268.1"/>
    </source>
</evidence>
<protein>
    <submittedName>
        <fullName evidence="2">Toluene transporter auxiliary component Ttg2D</fullName>
    </submittedName>
</protein>
<comment type="caution">
    <text evidence="2">The sequence shown here is derived from an EMBL/GenBank/DDBJ whole genome shotgun (WGS) entry which is preliminary data.</text>
</comment>
<name>A0ABQ0P0U4_9PROT</name>
<dbReference type="EMBL" id="BAQD01000087">
    <property type="protein sequence ID" value="GBQ08268.1"/>
    <property type="molecule type" value="Genomic_DNA"/>
</dbReference>
<keyword evidence="3" id="KW-1185">Reference proteome</keyword>
<feature type="chain" id="PRO_5045982916" evidence="1">
    <location>
        <begin position="27"/>
        <end position="201"/>
    </location>
</feature>
<dbReference type="InterPro" id="IPR008869">
    <property type="entry name" value="MlaC/ttg2D"/>
</dbReference>
<reference evidence="2" key="1">
    <citation type="submission" date="2013-04" db="EMBL/GenBank/DDBJ databases">
        <title>The genome sequencing project of 58 acetic acid bacteria.</title>
        <authorList>
            <person name="Okamoto-Kainuma A."/>
            <person name="Ishikawa M."/>
            <person name="Umino S."/>
            <person name="Koizumi Y."/>
            <person name="Shiwa Y."/>
            <person name="Yoshikawa H."/>
            <person name="Matsutani M."/>
            <person name="Matsushita K."/>
        </authorList>
    </citation>
    <scope>NUCLEOTIDE SEQUENCE</scope>
    <source>
        <strain evidence="2">DSM 15669</strain>
    </source>
</reference>
<accession>A0ABQ0P0U4</accession>
<dbReference type="Pfam" id="PF05494">
    <property type="entry name" value="MlaC"/>
    <property type="match status" value="1"/>
</dbReference>